<dbReference type="Proteomes" id="UP001362999">
    <property type="component" value="Unassembled WGS sequence"/>
</dbReference>
<keyword evidence="4" id="KW-0812">Transmembrane</keyword>
<feature type="transmembrane region" description="Helical" evidence="4">
    <location>
        <begin position="127"/>
        <end position="144"/>
    </location>
</feature>
<feature type="domain" description="Major facilitator superfamily (MFS) profile" evidence="5">
    <location>
        <begin position="58"/>
        <end position="445"/>
    </location>
</feature>
<comment type="subcellular location">
    <subcellularLocation>
        <location evidence="1">Membrane</location>
        <topology evidence="1">Multi-pass membrane protein</topology>
    </subcellularLocation>
</comment>
<evidence type="ECO:0000259" key="5">
    <source>
        <dbReference type="PROSITE" id="PS50850"/>
    </source>
</evidence>
<feature type="transmembrane region" description="Helical" evidence="4">
    <location>
        <begin position="219"/>
        <end position="238"/>
    </location>
</feature>
<keyword evidence="4" id="KW-1133">Transmembrane helix</keyword>
<dbReference type="PROSITE" id="PS50850">
    <property type="entry name" value="MFS"/>
    <property type="match status" value="1"/>
</dbReference>
<proteinExistence type="inferred from homology"/>
<comment type="caution">
    <text evidence="6">The sequence shown here is derived from an EMBL/GenBank/DDBJ whole genome shotgun (WGS) entry which is preliminary data.</text>
</comment>
<dbReference type="AlphaFoldDB" id="A0AAW0AYG2"/>
<evidence type="ECO:0000256" key="4">
    <source>
        <dbReference type="SAM" id="Phobius"/>
    </source>
</evidence>
<sequence>MQTTSSTPRTTPRQNSPQRIQPNAADKEDSATEESSYTLPSDPFPEGGFQAWCTVAGATIVQFCGFGLYTTSYGVYQGQCIHFYRRDYLTQSSSSAISWIGSINVFILVSGGLICGRLFDRGYFRHLVYGGIFIQCFSLFMLSLCQREQYYQIFLAQGLGIGIGAAMLYLPSIAVISHYFHKRRRALAMTIVASGSSLGAAINPIMLNNTLHRMGFANAVRASAGLITGLLLIASLLMRTRLPPPERRQAVLESLPRFARDLPYVLAVIGMTFYQIGFYFLLFYLQLDSISHGNSETFSFYSLVIMNAASFVGRLSPGFFAHRFGVLNMITFSAGAGGILVLCMIALGSLASVVVIAVLFGYSVGVFVTLMAPLFAVLTDDMGELGLRMGVGFGVVGLGCLIGPPINGALLTSNNIWWRPAVFSGIMALIGFSFLLSTIIVVRRKSRIAKETELVEKGEKREV</sequence>
<evidence type="ECO:0000256" key="3">
    <source>
        <dbReference type="SAM" id="MobiDB-lite"/>
    </source>
</evidence>
<keyword evidence="7" id="KW-1185">Reference proteome</keyword>
<dbReference type="PANTHER" id="PTHR11360">
    <property type="entry name" value="MONOCARBOXYLATE TRANSPORTER"/>
    <property type="match status" value="1"/>
</dbReference>
<reference evidence="6 7" key="1">
    <citation type="journal article" date="2024" name="J Genomics">
        <title>Draft genome sequencing and assembly of Favolaschia claudopus CIRM-BRFM 2984 isolated from oak limbs.</title>
        <authorList>
            <person name="Navarro D."/>
            <person name="Drula E."/>
            <person name="Chaduli D."/>
            <person name="Cazenave R."/>
            <person name="Ahrendt S."/>
            <person name="Wang J."/>
            <person name="Lipzen A."/>
            <person name="Daum C."/>
            <person name="Barry K."/>
            <person name="Grigoriev I.V."/>
            <person name="Favel A."/>
            <person name="Rosso M.N."/>
            <person name="Martin F."/>
        </authorList>
    </citation>
    <scope>NUCLEOTIDE SEQUENCE [LARGE SCALE GENOMIC DNA]</scope>
    <source>
        <strain evidence="6 7">CIRM-BRFM 2984</strain>
    </source>
</reference>
<feature type="transmembrane region" description="Helical" evidence="4">
    <location>
        <begin position="327"/>
        <end position="347"/>
    </location>
</feature>
<gene>
    <name evidence="6" type="ORF">R3P38DRAFT_2539194</name>
</gene>
<dbReference type="Gene3D" id="1.20.1250.20">
    <property type="entry name" value="MFS general substrate transporter like domains"/>
    <property type="match status" value="1"/>
</dbReference>
<name>A0AAW0AYG2_9AGAR</name>
<evidence type="ECO:0000313" key="6">
    <source>
        <dbReference type="EMBL" id="KAK7018198.1"/>
    </source>
</evidence>
<feature type="transmembrane region" description="Helical" evidence="4">
    <location>
        <begin position="353"/>
        <end position="378"/>
    </location>
</feature>
<keyword evidence="4" id="KW-0472">Membrane</keyword>
<feature type="transmembrane region" description="Helical" evidence="4">
    <location>
        <begin position="264"/>
        <end position="286"/>
    </location>
</feature>
<dbReference type="GO" id="GO:0022857">
    <property type="term" value="F:transmembrane transporter activity"/>
    <property type="evidence" value="ECO:0007669"/>
    <property type="project" value="InterPro"/>
</dbReference>
<dbReference type="InterPro" id="IPR020846">
    <property type="entry name" value="MFS_dom"/>
</dbReference>
<comment type="similarity">
    <text evidence="2">Belongs to the major facilitator superfamily. Monocarboxylate porter (TC 2.A.1.13) family.</text>
</comment>
<feature type="transmembrane region" description="Helical" evidence="4">
    <location>
        <begin position="150"/>
        <end position="174"/>
    </location>
</feature>
<dbReference type="InterPro" id="IPR050327">
    <property type="entry name" value="Proton-linked_MCT"/>
</dbReference>
<dbReference type="GO" id="GO:0016020">
    <property type="term" value="C:membrane"/>
    <property type="evidence" value="ECO:0007669"/>
    <property type="project" value="UniProtKB-SubCell"/>
</dbReference>
<dbReference type="EMBL" id="JAWWNJ010000046">
    <property type="protein sequence ID" value="KAK7018198.1"/>
    <property type="molecule type" value="Genomic_DNA"/>
</dbReference>
<protein>
    <submittedName>
        <fullName evidence="6">MFS general substrate transporter</fullName>
    </submittedName>
</protein>
<dbReference type="SUPFAM" id="SSF103473">
    <property type="entry name" value="MFS general substrate transporter"/>
    <property type="match status" value="1"/>
</dbReference>
<dbReference type="InterPro" id="IPR036259">
    <property type="entry name" value="MFS_trans_sf"/>
</dbReference>
<evidence type="ECO:0000313" key="7">
    <source>
        <dbReference type="Proteomes" id="UP001362999"/>
    </source>
</evidence>
<feature type="region of interest" description="Disordered" evidence="3">
    <location>
        <begin position="1"/>
        <end position="39"/>
    </location>
</feature>
<dbReference type="InterPro" id="IPR011701">
    <property type="entry name" value="MFS"/>
</dbReference>
<feature type="compositionally biased region" description="Low complexity" evidence="3">
    <location>
        <begin position="1"/>
        <end position="19"/>
    </location>
</feature>
<evidence type="ECO:0000256" key="1">
    <source>
        <dbReference type="ARBA" id="ARBA00004141"/>
    </source>
</evidence>
<accession>A0AAW0AYG2</accession>
<evidence type="ECO:0000256" key="2">
    <source>
        <dbReference type="ARBA" id="ARBA00006727"/>
    </source>
</evidence>
<feature type="transmembrane region" description="Helical" evidence="4">
    <location>
        <begin position="186"/>
        <end position="207"/>
    </location>
</feature>
<dbReference type="Pfam" id="PF07690">
    <property type="entry name" value="MFS_1"/>
    <property type="match status" value="1"/>
</dbReference>
<feature type="transmembrane region" description="Helical" evidence="4">
    <location>
        <begin position="96"/>
        <end position="115"/>
    </location>
</feature>
<feature type="transmembrane region" description="Helical" evidence="4">
    <location>
        <begin position="385"/>
        <end position="404"/>
    </location>
</feature>
<organism evidence="6 7">
    <name type="scientific">Favolaschia claudopus</name>
    <dbReference type="NCBI Taxonomy" id="2862362"/>
    <lineage>
        <taxon>Eukaryota</taxon>
        <taxon>Fungi</taxon>
        <taxon>Dikarya</taxon>
        <taxon>Basidiomycota</taxon>
        <taxon>Agaricomycotina</taxon>
        <taxon>Agaricomycetes</taxon>
        <taxon>Agaricomycetidae</taxon>
        <taxon>Agaricales</taxon>
        <taxon>Marasmiineae</taxon>
        <taxon>Mycenaceae</taxon>
        <taxon>Favolaschia</taxon>
    </lineage>
</organism>
<feature type="transmembrane region" description="Helical" evidence="4">
    <location>
        <begin position="416"/>
        <end position="442"/>
    </location>
</feature>
<dbReference type="PANTHER" id="PTHR11360:SF284">
    <property type="entry name" value="EG:103B4.3 PROTEIN-RELATED"/>
    <property type="match status" value="1"/>
</dbReference>
<feature type="transmembrane region" description="Helical" evidence="4">
    <location>
        <begin position="298"/>
        <end position="315"/>
    </location>
</feature>